<feature type="non-terminal residue" evidence="2">
    <location>
        <position position="213"/>
    </location>
</feature>
<feature type="compositionally biased region" description="Basic and acidic residues" evidence="1">
    <location>
        <begin position="142"/>
        <end position="151"/>
    </location>
</feature>
<comment type="caution">
    <text evidence="2">The sequence shown here is derived from an EMBL/GenBank/DDBJ whole genome shotgun (WGS) entry which is preliminary data.</text>
</comment>
<organism evidence="2 3">
    <name type="scientific">Trypanosoma cruzi marinkellei</name>
    <dbReference type="NCBI Taxonomy" id="85056"/>
    <lineage>
        <taxon>Eukaryota</taxon>
        <taxon>Discoba</taxon>
        <taxon>Euglenozoa</taxon>
        <taxon>Kinetoplastea</taxon>
        <taxon>Metakinetoplastina</taxon>
        <taxon>Trypanosomatida</taxon>
        <taxon>Trypanosomatidae</taxon>
        <taxon>Trypanosoma</taxon>
        <taxon>Schizotrypanum</taxon>
    </lineage>
</organism>
<dbReference type="AlphaFoldDB" id="K2NGR7"/>
<evidence type="ECO:0000313" key="2">
    <source>
        <dbReference type="EMBL" id="EKF28137.1"/>
    </source>
</evidence>
<accession>K2NGR7</accession>
<name>K2NGR7_TRYCR</name>
<dbReference type="OrthoDB" id="255374at2759"/>
<evidence type="ECO:0000313" key="3">
    <source>
        <dbReference type="Proteomes" id="UP000007350"/>
    </source>
</evidence>
<proteinExistence type="predicted"/>
<protein>
    <submittedName>
        <fullName evidence="2">Trans-sialidase, putative</fullName>
    </submittedName>
</protein>
<feature type="region of interest" description="Disordered" evidence="1">
    <location>
        <begin position="84"/>
        <end position="112"/>
    </location>
</feature>
<keyword evidence="3" id="KW-1185">Reference proteome</keyword>
<gene>
    <name evidence="2" type="ORF">MOQ_008125</name>
</gene>
<reference evidence="2 3" key="1">
    <citation type="journal article" date="2012" name="BMC Genomics">
        <title>Comparative genomic analysis of human infective Trypanosoma cruzi lineages with the bat-restricted subspecies T. cruzi marinkellei.</title>
        <authorList>
            <person name="Franzen O."/>
            <person name="Talavera-Lopez C."/>
            <person name="Ochaya S."/>
            <person name="Butler C.E."/>
            <person name="Messenger L.A."/>
            <person name="Lewis M.D."/>
            <person name="Llewellyn M.S."/>
            <person name="Marinkelle C.J."/>
            <person name="Tyler K.M."/>
            <person name="Miles M.A."/>
            <person name="Andersson B."/>
        </authorList>
    </citation>
    <scope>NUCLEOTIDE SEQUENCE [LARGE SCALE GENOMIC DNA]</scope>
    <source>
        <strain evidence="2 3">B7</strain>
    </source>
</reference>
<evidence type="ECO:0000256" key="1">
    <source>
        <dbReference type="SAM" id="MobiDB-lite"/>
    </source>
</evidence>
<dbReference type="Proteomes" id="UP000007350">
    <property type="component" value="Unassembled WGS sequence"/>
</dbReference>
<dbReference type="EMBL" id="AHKC01016666">
    <property type="protein sequence ID" value="EKF28137.1"/>
    <property type="molecule type" value="Genomic_DNA"/>
</dbReference>
<feature type="region of interest" description="Disordered" evidence="1">
    <location>
        <begin position="127"/>
        <end position="154"/>
    </location>
</feature>
<sequence>MDEGPLPRVAGGVGARSVCVVCWLRGCGRIPLAVREIWWRRPRVSSSRPWWVAADGARWFVLQLAVFLLHDFFHFLHTHTDNKKEEKQARIATVHSEGSERNNSTHTHTHRPHTRIYILSRVAAVKAPRTHNRRRVTGSSGRRKEGRESEQQRPNMSWHLFHSAVLLLLVVLCGTSGAAHAVQTVTDVDPFTGIGWTSPQWEAPTEGNEKLSS</sequence>